<keyword evidence="1" id="KW-0472">Membrane</keyword>
<protein>
    <submittedName>
        <fullName evidence="2">Uncharacterized protein</fullName>
    </submittedName>
</protein>
<organism evidence="2 3">
    <name type="scientific">Brachionus plicatilis</name>
    <name type="common">Marine rotifer</name>
    <name type="synonym">Brachionus muelleri</name>
    <dbReference type="NCBI Taxonomy" id="10195"/>
    <lineage>
        <taxon>Eukaryota</taxon>
        <taxon>Metazoa</taxon>
        <taxon>Spiralia</taxon>
        <taxon>Gnathifera</taxon>
        <taxon>Rotifera</taxon>
        <taxon>Eurotatoria</taxon>
        <taxon>Monogononta</taxon>
        <taxon>Pseudotrocha</taxon>
        <taxon>Ploima</taxon>
        <taxon>Brachionidae</taxon>
        <taxon>Brachionus</taxon>
    </lineage>
</organism>
<dbReference type="AlphaFoldDB" id="A0A3M7QT32"/>
<comment type="caution">
    <text evidence="2">The sequence shown here is derived from an EMBL/GenBank/DDBJ whole genome shotgun (WGS) entry which is preliminary data.</text>
</comment>
<name>A0A3M7QT32_BRAPC</name>
<accession>A0A3M7QT32</accession>
<evidence type="ECO:0000313" key="3">
    <source>
        <dbReference type="Proteomes" id="UP000276133"/>
    </source>
</evidence>
<feature type="transmembrane region" description="Helical" evidence="1">
    <location>
        <begin position="30"/>
        <end position="51"/>
    </location>
</feature>
<evidence type="ECO:0000256" key="1">
    <source>
        <dbReference type="SAM" id="Phobius"/>
    </source>
</evidence>
<reference evidence="2 3" key="1">
    <citation type="journal article" date="2018" name="Sci. Rep.">
        <title>Genomic signatures of local adaptation to the degree of environmental predictability in rotifers.</title>
        <authorList>
            <person name="Franch-Gras L."/>
            <person name="Hahn C."/>
            <person name="Garcia-Roger E.M."/>
            <person name="Carmona M.J."/>
            <person name="Serra M."/>
            <person name="Gomez A."/>
        </authorList>
    </citation>
    <scope>NUCLEOTIDE SEQUENCE [LARGE SCALE GENOMIC DNA]</scope>
    <source>
        <strain evidence="2">HYR1</strain>
    </source>
</reference>
<gene>
    <name evidence="2" type="ORF">BpHYR1_050948</name>
</gene>
<evidence type="ECO:0000313" key="2">
    <source>
        <dbReference type="EMBL" id="RNA14379.1"/>
    </source>
</evidence>
<keyword evidence="3" id="KW-1185">Reference proteome</keyword>
<keyword evidence="1" id="KW-0812">Transmembrane</keyword>
<proteinExistence type="predicted"/>
<sequence>MVKKSIRSVYFCLRIQGYLHRLVLFIQTKLLYVVLFSIFEAFFVVIPWLVLSRLNISTT</sequence>
<dbReference type="Proteomes" id="UP000276133">
    <property type="component" value="Unassembled WGS sequence"/>
</dbReference>
<dbReference type="EMBL" id="REGN01005206">
    <property type="protein sequence ID" value="RNA14379.1"/>
    <property type="molecule type" value="Genomic_DNA"/>
</dbReference>
<keyword evidence="1" id="KW-1133">Transmembrane helix</keyword>